<accession>A0A2A4MUJ9</accession>
<dbReference type="AlphaFoldDB" id="A0A2A4MUJ9"/>
<dbReference type="EC" id="5.2.1.8" evidence="5"/>
<dbReference type="EMBL" id="NVQR01000012">
    <property type="protein sequence ID" value="PCH63593.1"/>
    <property type="molecule type" value="Genomic_DNA"/>
</dbReference>
<dbReference type="InterPro" id="IPR024936">
    <property type="entry name" value="Cyclophilin-type_PPIase"/>
</dbReference>
<dbReference type="InterPro" id="IPR002130">
    <property type="entry name" value="Cyclophilin-type_PPIase_dom"/>
</dbReference>
<comment type="function">
    <text evidence="1 5">PPIases accelerate the folding of proteins. It catalyzes the cis-trans isomerization of proline imidic peptide bonds in oligopeptides.</text>
</comment>
<proteinExistence type="inferred from homology"/>
<comment type="caution">
    <text evidence="7">The sequence shown here is derived from an EMBL/GenBank/DDBJ whole genome shotgun (WGS) entry which is preliminary data.</text>
</comment>
<keyword evidence="4 5" id="KW-0413">Isomerase</keyword>
<dbReference type="InterPro" id="IPR029000">
    <property type="entry name" value="Cyclophilin-like_dom_sf"/>
</dbReference>
<evidence type="ECO:0000259" key="6">
    <source>
        <dbReference type="PROSITE" id="PS50072"/>
    </source>
</evidence>
<comment type="similarity">
    <text evidence="2 5">Belongs to the cyclophilin-type PPIase family.</text>
</comment>
<dbReference type="InterPro" id="IPR044665">
    <property type="entry name" value="E_coli_cyclophilin_A-like"/>
</dbReference>
<dbReference type="GO" id="GO:0003755">
    <property type="term" value="F:peptidyl-prolyl cis-trans isomerase activity"/>
    <property type="evidence" value="ECO:0007669"/>
    <property type="project" value="UniProtKB-UniRule"/>
</dbReference>
<protein>
    <recommendedName>
        <fullName evidence="5">Peptidyl-prolyl cis-trans isomerase</fullName>
        <shortName evidence="5">PPIase</shortName>
        <ecNumber evidence="5">5.2.1.8</ecNumber>
    </recommendedName>
</protein>
<dbReference type="PANTHER" id="PTHR43246">
    <property type="entry name" value="PEPTIDYL-PROLYL CIS-TRANS ISOMERASE CYP38, CHLOROPLASTIC"/>
    <property type="match status" value="1"/>
</dbReference>
<dbReference type="GO" id="GO:0006457">
    <property type="term" value="P:protein folding"/>
    <property type="evidence" value="ECO:0007669"/>
    <property type="project" value="InterPro"/>
</dbReference>
<evidence type="ECO:0000256" key="3">
    <source>
        <dbReference type="ARBA" id="ARBA00023110"/>
    </source>
</evidence>
<reference evidence="8" key="1">
    <citation type="submission" date="2017-08" db="EMBL/GenBank/DDBJ databases">
        <title>A dynamic microbial community with high functional redundancy inhabits the cold, oxic subseafloor aquifer.</title>
        <authorList>
            <person name="Tully B.J."/>
            <person name="Wheat C.G."/>
            <person name="Glazer B.T."/>
            <person name="Huber J.A."/>
        </authorList>
    </citation>
    <scope>NUCLEOTIDE SEQUENCE [LARGE SCALE GENOMIC DNA]</scope>
</reference>
<name>A0A2A4MUJ9_9GAMM</name>
<evidence type="ECO:0000256" key="2">
    <source>
        <dbReference type="ARBA" id="ARBA00007365"/>
    </source>
</evidence>
<evidence type="ECO:0000313" key="8">
    <source>
        <dbReference type="Proteomes" id="UP000218172"/>
    </source>
</evidence>
<dbReference type="SUPFAM" id="SSF50891">
    <property type="entry name" value="Cyclophilin-like"/>
    <property type="match status" value="1"/>
</dbReference>
<evidence type="ECO:0000313" key="7">
    <source>
        <dbReference type="EMBL" id="PCH63593.1"/>
    </source>
</evidence>
<dbReference type="Proteomes" id="UP000218172">
    <property type="component" value="Unassembled WGS sequence"/>
</dbReference>
<dbReference type="PRINTS" id="PR00153">
    <property type="entry name" value="CSAPPISMRASE"/>
</dbReference>
<evidence type="ECO:0000256" key="1">
    <source>
        <dbReference type="ARBA" id="ARBA00002388"/>
    </source>
</evidence>
<dbReference type="PROSITE" id="PS00170">
    <property type="entry name" value="CSA_PPIASE_1"/>
    <property type="match status" value="1"/>
</dbReference>
<organism evidence="7 8">
    <name type="scientific">SAR86 cluster bacterium</name>
    <dbReference type="NCBI Taxonomy" id="2030880"/>
    <lineage>
        <taxon>Bacteria</taxon>
        <taxon>Pseudomonadati</taxon>
        <taxon>Pseudomonadota</taxon>
        <taxon>Gammaproteobacteria</taxon>
        <taxon>SAR86 cluster</taxon>
    </lineage>
</organism>
<evidence type="ECO:0000256" key="4">
    <source>
        <dbReference type="ARBA" id="ARBA00023235"/>
    </source>
</evidence>
<dbReference type="Gene3D" id="2.40.100.10">
    <property type="entry name" value="Cyclophilin-like"/>
    <property type="match status" value="1"/>
</dbReference>
<dbReference type="InterPro" id="IPR020892">
    <property type="entry name" value="Cyclophilin-type_PPIase_CS"/>
</dbReference>
<evidence type="ECO:0000256" key="5">
    <source>
        <dbReference type="RuleBase" id="RU363019"/>
    </source>
</evidence>
<dbReference type="PROSITE" id="PS50072">
    <property type="entry name" value="CSA_PPIASE_2"/>
    <property type="match status" value="1"/>
</dbReference>
<dbReference type="PIRSF" id="PIRSF001467">
    <property type="entry name" value="Peptidylpro_ismrse"/>
    <property type="match status" value="1"/>
</dbReference>
<comment type="catalytic activity">
    <reaction evidence="5">
        <text>[protein]-peptidylproline (omega=180) = [protein]-peptidylproline (omega=0)</text>
        <dbReference type="Rhea" id="RHEA:16237"/>
        <dbReference type="Rhea" id="RHEA-COMP:10747"/>
        <dbReference type="Rhea" id="RHEA-COMP:10748"/>
        <dbReference type="ChEBI" id="CHEBI:83833"/>
        <dbReference type="ChEBI" id="CHEBI:83834"/>
        <dbReference type="EC" id="5.2.1.8"/>
    </reaction>
</comment>
<keyword evidence="3 5" id="KW-0697">Rotamase</keyword>
<dbReference type="Pfam" id="PF00160">
    <property type="entry name" value="Pro_isomerase"/>
    <property type="match status" value="1"/>
</dbReference>
<feature type="domain" description="PPIase cyclophilin-type" evidence="6">
    <location>
        <begin position="15"/>
        <end position="170"/>
    </location>
</feature>
<sequence>MAQDNPLVVIETDKGNFTIELWADKAPISVENFLRYVDSGYYDGLVFHRVIPGFMVQGGGMDANLVEKSPFDAIKNEARSDVPNLRGTLALARTNVVDSATSQFFINLSDNAFLNHTDESARGFGYAVFGAVTDGMDVIDLIAAVETGPGARGGHQDVPTEAITIISAKRAD</sequence>
<gene>
    <name evidence="7" type="ORF">COC19_00880</name>
</gene>